<evidence type="ECO:0000256" key="3">
    <source>
        <dbReference type="ARBA" id="ARBA00022989"/>
    </source>
</evidence>
<dbReference type="Proteomes" id="UP000198515">
    <property type="component" value="Unassembled WGS sequence"/>
</dbReference>
<dbReference type="Pfam" id="PF01943">
    <property type="entry name" value="Polysacc_synt"/>
    <property type="match status" value="1"/>
</dbReference>
<dbReference type="AlphaFoldDB" id="A0A1C4BJK0"/>
<feature type="transmembrane region" description="Helical" evidence="5">
    <location>
        <begin position="330"/>
        <end position="349"/>
    </location>
</feature>
<feature type="transmembrane region" description="Helical" evidence="5">
    <location>
        <begin position="387"/>
        <end position="408"/>
    </location>
</feature>
<gene>
    <name evidence="6" type="ORF">GA0061070_100820</name>
</gene>
<feature type="transmembrane region" description="Helical" evidence="5">
    <location>
        <begin position="253"/>
        <end position="276"/>
    </location>
</feature>
<dbReference type="GO" id="GO:0016020">
    <property type="term" value="C:membrane"/>
    <property type="evidence" value="ECO:0007669"/>
    <property type="project" value="UniProtKB-SubCell"/>
</dbReference>
<sequence>MIRSGDKMKSKSLINSFWLVMEKIISMVGLFLVSAFVAKYIGPVLVGKIALAVASFQIVMVVAQFGSENIIIRRLSRNIYSGVVLARISLLLRSGIYIIVALPVLWYSHSKDMIEFVFFCAVAVASFFTTIDVVATYNDTTLNSKINAFFNVVGLIAALILRFFIAELKLNPLLLTIPIIVTTVLPFLLRLIHFARNGNKKALAEKTKKPATYLKYLVITGSSMLIANISVAIYPRINLFFLSGLSDAHQLGIYSVAVTLATSWSFVVLALVTSYFPAVYNEKNESAAALKATELNIAIAAISLCVIVGFAAVGKMFISMLYGPAFADAWLPALILCVGTMLSTMGAISSRYILKTSGYRYLSCKSLIALILCVPLSFFFITSEGIVGAAVSVVVLEFISLTLLNYGYKKGTVLKMHLLMFGALPGMVRRIF</sequence>
<comment type="subcellular location">
    <subcellularLocation>
        <location evidence="1">Membrane</location>
        <topology evidence="1">Multi-pass membrane protein</topology>
    </subcellularLocation>
</comment>
<feature type="transmembrane region" description="Helical" evidence="5">
    <location>
        <begin position="84"/>
        <end position="107"/>
    </location>
</feature>
<accession>A0A1C4BJK0</accession>
<evidence type="ECO:0000256" key="5">
    <source>
        <dbReference type="SAM" id="Phobius"/>
    </source>
</evidence>
<name>A0A1C4BJK0_9ENTR</name>
<keyword evidence="4 5" id="KW-0472">Membrane</keyword>
<reference evidence="7" key="1">
    <citation type="submission" date="2016-08" db="EMBL/GenBank/DDBJ databases">
        <authorList>
            <person name="Varghese N."/>
            <person name="Submissions Spin"/>
        </authorList>
    </citation>
    <scope>NUCLEOTIDE SEQUENCE [LARGE SCALE GENOMIC DNA]</scope>
    <source>
        <strain evidence="7">REICA_142</strain>
    </source>
</reference>
<dbReference type="InterPro" id="IPR052556">
    <property type="entry name" value="PolySynth_Transporter"/>
</dbReference>
<dbReference type="EMBL" id="FMBC01000008">
    <property type="protein sequence ID" value="SCC06904.1"/>
    <property type="molecule type" value="Genomic_DNA"/>
</dbReference>
<dbReference type="InterPro" id="IPR002797">
    <property type="entry name" value="Polysacc_synth"/>
</dbReference>
<feature type="transmembrane region" description="Helical" evidence="5">
    <location>
        <begin position="297"/>
        <end position="318"/>
    </location>
</feature>
<keyword evidence="7" id="KW-1185">Reference proteome</keyword>
<dbReference type="OrthoDB" id="103403at2"/>
<feature type="transmembrane region" description="Helical" evidence="5">
    <location>
        <begin position="12"/>
        <end position="38"/>
    </location>
</feature>
<evidence type="ECO:0000256" key="1">
    <source>
        <dbReference type="ARBA" id="ARBA00004141"/>
    </source>
</evidence>
<feature type="transmembrane region" description="Helical" evidence="5">
    <location>
        <begin position="361"/>
        <end position="381"/>
    </location>
</feature>
<evidence type="ECO:0000313" key="7">
    <source>
        <dbReference type="Proteomes" id="UP000198515"/>
    </source>
</evidence>
<evidence type="ECO:0000313" key="6">
    <source>
        <dbReference type="EMBL" id="SCC06904.1"/>
    </source>
</evidence>
<feature type="transmembrane region" description="Helical" evidence="5">
    <location>
        <begin position="172"/>
        <end position="192"/>
    </location>
</feature>
<feature type="transmembrane region" description="Helical" evidence="5">
    <location>
        <begin position="146"/>
        <end position="166"/>
    </location>
</feature>
<feature type="transmembrane region" description="Helical" evidence="5">
    <location>
        <begin position="113"/>
        <end position="134"/>
    </location>
</feature>
<feature type="transmembrane region" description="Helical" evidence="5">
    <location>
        <begin position="213"/>
        <end position="233"/>
    </location>
</feature>
<proteinExistence type="predicted"/>
<dbReference type="PANTHER" id="PTHR43424:SF1">
    <property type="entry name" value="LOCUS PUTATIVE PROTEIN 1-RELATED"/>
    <property type="match status" value="1"/>
</dbReference>
<keyword evidence="3 5" id="KW-1133">Transmembrane helix</keyword>
<organism evidence="6 7">
    <name type="scientific">Kosakonia oryziphila</name>
    <dbReference type="NCBI Taxonomy" id="1005667"/>
    <lineage>
        <taxon>Bacteria</taxon>
        <taxon>Pseudomonadati</taxon>
        <taxon>Pseudomonadota</taxon>
        <taxon>Gammaproteobacteria</taxon>
        <taxon>Enterobacterales</taxon>
        <taxon>Enterobacteriaceae</taxon>
        <taxon>Kosakonia</taxon>
    </lineage>
</organism>
<dbReference type="PANTHER" id="PTHR43424">
    <property type="entry name" value="LOCUS PUTATIVE PROTEIN 1-RELATED"/>
    <property type="match status" value="1"/>
</dbReference>
<evidence type="ECO:0000256" key="4">
    <source>
        <dbReference type="ARBA" id="ARBA00023136"/>
    </source>
</evidence>
<feature type="transmembrane region" description="Helical" evidence="5">
    <location>
        <begin position="44"/>
        <end position="63"/>
    </location>
</feature>
<evidence type="ECO:0000256" key="2">
    <source>
        <dbReference type="ARBA" id="ARBA00022692"/>
    </source>
</evidence>
<protein>
    <submittedName>
        <fullName evidence="6">Membrane protein involved in the export of O-antigen and teichoic acid</fullName>
    </submittedName>
</protein>
<keyword evidence="2 5" id="KW-0812">Transmembrane</keyword>